<organism evidence="1 2">
    <name type="scientific">Corynebacterium glyciniphilum AJ 3170</name>
    <dbReference type="NCBI Taxonomy" id="1404245"/>
    <lineage>
        <taxon>Bacteria</taxon>
        <taxon>Bacillati</taxon>
        <taxon>Actinomycetota</taxon>
        <taxon>Actinomycetes</taxon>
        <taxon>Mycobacteriales</taxon>
        <taxon>Corynebacteriaceae</taxon>
        <taxon>Corynebacterium</taxon>
    </lineage>
</organism>
<proteinExistence type="predicted"/>
<accession>X5DTD1</accession>
<dbReference type="eggNOG" id="ENOG5031UHQ">
    <property type="taxonomic scope" value="Bacteria"/>
</dbReference>
<dbReference type="Proteomes" id="UP000023703">
    <property type="component" value="Chromosome"/>
</dbReference>
<dbReference type="HOGENOM" id="CLU_1871950_0_0_11"/>
<evidence type="ECO:0000313" key="1">
    <source>
        <dbReference type="EMBL" id="AHW63917.1"/>
    </source>
</evidence>
<gene>
    <name evidence="1" type="ORF">CGLY_07360</name>
</gene>
<protein>
    <submittedName>
        <fullName evidence="1">Uncharacterized protein</fullName>
    </submittedName>
</protein>
<dbReference type="AlphaFoldDB" id="X5DTD1"/>
<keyword evidence="2" id="KW-1185">Reference proteome</keyword>
<reference evidence="1 2" key="1">
    <citation type="journal article" date="2015" name="Int. J. Syst. Evol. Microbiol.">
        <title>Revisiting Corynebacterium glyciniphilum (ex Kubota et al., 1972) sp. nov., nom. rev., isolated from putrefied banana.</title>
        <authorList>
            <person name="Al-Dilaimi A."/>
            <person name="Bednarz H."/>
            <person name="Lomker A."/>
            <person name="Niehaus K."/>
            <person name="Kalinowski J."/>
            <person name="Ruckert C."/>
        </authorList>
    </citation>
    <scope>NUCLEOTIDE SEQUENCE [LARGE SCALE GENOMIC DNA]</scope>
    <source>
        <strain evidence="1">AJ 3170</strain>
    </source>
</reference>
<name>X5DTD1_9CORY</name>
<evidence type="ECO:0000313" key="2">
    <source>
        <dbReference type="Proteomes" id="UP000023703"/>
    </source>
</evidence>
<dbReference type="RefSeq" id="WP_038548080.1">
    <property type="nucleotide sequence ID" value="NZ_CP006842.1"/>
</dbReference>
<dbReference type="STRING" id="1404245.CGLY_07360"/>
<sequence length="136" mass="14421">MADLFAPGDLTRDGFFALPDEDDTVAVPDSPTMSRKAVAKYLGVSPRAVEVAARKHEIRRTSPGLYLTSSVTAHRPARAVCSTAQLLSVLGVSPAWWQANGSRLKIAADPVVGLPRWVKVDVNRLATALRAGTGAA</sequence>
<dbReference type="KEGG" id="cgy:CGLY_07360"/>
<dbReference type="EMBL" id="CP006842">
    <property type="protein sequence ID" value="AHW63917.1"/>
    <property type="molecule type" value="Genomic_DNA"/>
</dbReference>